<dbReference type="Proteomes" id="UP000038045">
    <property type="component" value="Unplaced"/>
</dbReference>
<evidence type="ECO:0000256" key="1">
    <source>
        <dbReference type="SAM" id="MobiDB-lite"/>
    </source>
</evidence>
<reference evidence="3" key="1">
    <citation type="submission" date="2017-02" db="UniProtKB">
        <authorList>
            <consortium name="WormBaseParasite"/>
        </authorList>
    </citation>
    <scope>IDENTIFICATION</scope>
</reference>
<keyword evidence="2" id="KW-1185">Reference proteome</keyword>
<accession>A0A0N5A036</accession>
<evidence type="ECO:0000313" key="2">
    <source>
        <dbReference type="Proteomes" id="UP000038045"/>
    </source>
</evidence>
<name>A0A0N5A036_PARTI</name>
<protein>
    <submittedName>
        <fullName evidence="3">Uncharacterized protein</fullName>
    </submittedName>
</protein>
<feature type="compositionally biased region" description="Basic and acidic residues" evidence="1">
    <location>
        <begin position="35"/>
        <end position="50"/>
    </location>
</feature>
<organism evidence="2 3">
    <name type="scientific">Parastrongyloides trichosuri</name>
    <name type="common">Possum-specific nematode worm</name>
    <dbReference type="NCBI Taxonomy" id="131310"/>
    <lineage>
        <taxon>Eukaryota</taxon>
        <taxon>Metazoa</taxon>
        <taxon>Ecdysozoa</taxon>
        <taxon>Nematoda</taxon>
        <taxon>Chromadorea</taxon>
        <taxon>Rhabditida</taxon>
        <taxon>Tylenchina</taxon>
        <taxon>Panagrolaimomorpha</taxon>
        <taxon>Strongyloidoidea</taxon>
        <taxon>Strongyloididae</taxon>
        <taxon>Parastrongyloides</taxon>
    </lineage>
</organism>
<evidence type="ECO:0000313" key="3">
    <source>
        <dbReference type="WBParaSite" id="PTRK_0001465500.1"/>
    </source>
</evidence>
<feature type="region of interest" description="Disordered" evidence="1">
    <location>
        <begin position="31"/>
        <end position="120"/>
    </location>
</feature>
<dbReference type="WBParaSite" id="PTRK_0001465500.1">
    <property type="protein sequence ID" value="PTRK_0001465500.1"/>
    <property type="gene ID" value="PTRK_0001465500"/>
</dbReference>
<dbReference type="AlphaFoldDB" id="A0A0N5A036"/>
<sequence length="129" mass="14289">MGQRGLQLFGAGHGQYGGAAPLRLACSEGAVADPVDERRDPLSLPDDRTGRRLVRRHQHPDADPSRRRPLRHQRPQMVVVGGGRSALPRRHRHGQDRPGREDLSPAVYDPGADGCARREDRAVSARLWL</sequence>
<proteinExistence type="predicted"/>